<gene>
    <name evidence="1" type="ORF">O0554_22265</name>
</gene>
<sequence>MAVKKKRDKLHLYPDVETYKRLDLIHKAIITKKSKVSIHDVAEDFLRLVVNTPEFITWIQNKYQVPGDHPMRILPVVENGRCHLRSLYQEGN</sequence>
<accession>A0AAP3DJF1</accession>
<evidence type="ECO:0000313" key="1">
    <source>
        <dbReference type="EMBL" id="MCZ0809589.1"/>
    </source>
</evidence>
<protein>
    <submittedName>
        <fullName evidence="1">Uncharacterized protein</fullName>
    </submittedName>
</protein>
<comment type="caution">
    <text evidence="1">The sequence shown here is derived from an EMBL/GenBank/DDBJ whole genome shotgun (WGS) entry which is preliminary data.</text>
</comment>
<dbReference type="AlphaFoldDB" id="A0AAP3DJF1"/>
<dbReference type="Proteomes" id="UP001077662">
    <property type="component" value="Unassembled WGS sequence"/>
</dbReference>
<name>A0AAP3DJF1_BRELA</name>
<proteinExistence type="predicted"/>
<evidence type="ECO:0000313" key="2">
    <source>
        <dbReference type="Proteomes" id="UP001077662"/>
    </source>
</evidence>
<dbReference type="RefSeq" id="WP_258434598.1">
    <property type="nucleotide sequence ID" value="NZ_JANSGW010000039.1"/>
</dbReference>
<organism evidence="1 2">
    <name type="scientific">Brevibacillus laterosporus</name>
    <name type="common">Bacillus laterosporus</name>
    <dbReference type="NCBI Taxonomy" id="1465"/>
    <lineage>
        <taxon>Bacteria</taxon>
        <taxon>Bacillati</taxon>
        <taxon>Bacillota</taxon>
        <taxon>Bacilli</taxon>
        <taxon>Bacillales</taxon>
        <taxon>Paenibacillaceae</taxon>
        <taxon>Brevibacillus</taxon>
    </lineage>
</organism>
<reference evidence="1" key="1">
    <citation type="submission" date="2022-09" db="EMBL/GenBank/DDBJ databases">
        <title>Genome analysis and characterization of larvicidal activity of Brevibacillus strains.</title>
        <authorList>
            <person name="Patrusheva E.V."/>
            <person name="Izotova A.O."/>
            <person name="Toshchakov S.V."/>
            <person name="Sineoky S.P."/>
        </authorList>
    </citation>
    <scope>NUCLEOTIDE SEQUENCE</scope>
    <source>
        <strain evidence="1">VKPM_B-13247</strain>
    </source>
</reference>
<dbReference type="EMBL" id="JAPTNE010000039">
    <property type="protein sequence ID" value="MCZ0809589.1"/>
    <property type="molecule type" value="Genomic_DNA"/>
</dbReference>